<gene>
    <name evidence="1" type="ORF">YOLOSWAG_239</name>
</gene>
<dbReference type="EMBL" id="KY448244">
    <property type="protein sequence ID" value="AQT28716.1"/>
    <property type="molecule type" value="Genomic_DNA"/>
</dbReference>
<sequence>MHAIQIESPEVFEGIMHGFMHKGITQEAHTHSSPEVLYISTSDRAADFEVKGILRKNSVPHTFIACGYTSIMSRIRGRTRSNITVMLSPEVLHIDPILFCGKMSELIEFGSCTTLIAFGPNNEVMLEAIRNRMYSNYKSRNPTFVEGSVQLTSNLNFEEFRMCVSRVEASLTIGDSNTPLSQLSRQYFFGEEFLALDQHEFHADLLKIAQSIMPSDSMVFHPKVLERLFREVLCSLKLTNVIL</sequence>
<name>A0A1S6L3G9_9CAUD</name>
<evidence type="ECO:0000313" key="1">
    <source>
        <dbReference type="EMBL" id="AQT28716.1"/>
    </source>
</evidence>
<evidence type="ECO:0000313" key="2">
    <source>
        <dbReference type="Proteomes" id="UP000221250"/>
    </source>
</evidence>
<accession>A0A1S6L3G9</accession>
<proteinExistence type="predicted"/>
<reference evidence="1 2" key="1">
    <citation type="submission" date="2017-01" db="EMBL/GenBank/DDBJ databases">
        <authorList>
            <person name="Mah S.A."/>
            <person name="Swanson W.J."/>
            <person name="Moy G.W."/>
            <person name="Vacquier V.D."/>
        </authorList>
    </citation>
    <scope>NUCLEOTIDE SEQUENCE [LARGE SCALE GENOMIC DNA]</scope>
</reference>
<dbReference type="Proteomes" id="UP000221250">
    <property type="component" value="Segment"/>
</dbReference>
<organism evidence="1 2">
    <name type="scientific">Erwinia phage vB_EamM_Yoloswag</name>
    <dbReference type="NCBI Taxonomy" id="1958956"/>
    <lineage>
        <taxon>Viruses</taxon>
        <taxon>Duplodnaviria</taxon>
        <taxon>Heunggongvirae</taxon>
        <taxon>Uroviricota</taxon>
        <taxon>Caudoviricetes</taxon>
        <taxon>Yoloswagvirus</taxon>
        <taxon>Yoloswagvirus yoloswag</taxon>
    </lineage>
</organism>
<protein>
    <submittedName>
        <fullName evidence="1">Uncharacterized protein</fullName>
    </submittedName>
</protein>
<keyword evidence="2" id="KW-1185">Reference proteome</keyword>